<keyword evidence="2" id="KW-1185">Reference proteome</keyword>
<organism evidence="1 2">
    <name type="scientific">Caldanaerobius fijiensis DSM 17918</name>
    <dbReference type="NCBI Taxonomy" id="1121256"/>
    <lineage>
        <taxon>Bacteria</taxon>
        <taxon>Bacillati</taxon>
        <taxon>Bacillota</taxon>
        <taxon>Clostridia</taxon>
        <taxon>Thermoanaerobacterales</taxon>
        <taxon>Thermoanaerobacteraceae</taxon>
        <taxon>Caldanaerobius</taxon>
    </lineage>
</organism>
<evidence type="ECO:0008006" key="3">
    <source>
        <dbReference type="Google" id="ProtNLM"/>
    </source>
</evidence>
<evidence type="ECO:0000313" key="1">
    <source>
        <dbReference type="EMBL" id="SHF76526.1"/>
    </source>
</evidence>
<name>A0A1M5EBF9_9THEO</name>
<dbReference type="AlphaFoldDB" id="A0A1M5EBF9"/>
<dbReference type="RefSeq" id="WP_073345996.1">
    <property type="nucleotide sequence ID" value="NZ_FQVH01000043.1"/>
</dbReference>
<gene>
    <name evidence="1" type="ORF">SAMN02746089_02516</name>
</gene>
<sequence>MKFELLISEDVEKDIQAFGITKKNVEKRMRQIFSYIPKDYDFVDTTIDKYGKTYRIMFGVCGIEKDKITVECLSISDPERKPTGPTVKEYLQKRNVREVN</sequence>
<protein>
    <recommendedName>
        <fullName evidence="3">Phage derived protein Gp49-like</fullName>
    </recommendedName>
</protein>
<proteinExistence type="predicted"/>
<accession>A0A1M5EBF9</accession>
<dbReference type="STRING" id="1121256.SAMN02746089_02516"/>
<dbReference type="EMBL" id="FQVH01000043">
    <property type="protein sequence ID" value="SHF76526.1"/>
    <property type="molecule type" value="Genomic_DNA"/>
</dbReference>
<evidence type="ECO:0000313" key="2">
    <source>
        <dbReference type="Proteomes" id="UP000184088"/>
    </source>
</evidence>
<dbReference type="Proteomes" id="UP000184088">
    <property type="component" value="Unassembled WGS sequence"/>
</dbReference>
<reference evidence="1 2" key="1">
    <citation type="submission" date="2016-11" db="EMBL/GenBank/DDBJ databases">
        <authorList>
            <person name="Jaros S."/>
            <person name="Januszkiewicz K."/>
            <person name="Wedrychowicz H."/>
        </authorList>
    </citation>
    <scope>NUCLEOTIDE SEQUENCE [LARGE SCALE GENOMIC DNA]</scope>
    <source>
        <strain evidence="1 2">DSM 17918</strain>
    </source>
</reference>